<evidence type="ECO:0000313" key="1">
    <source>
        <dbReference type="EMBL" id="EYC21554.1"/>
    </source>
</evidence>
<dbReference type="Proteomes" id="UP000024635">
    <property type="component" value="Unassembled WGS sequence"/>
</dbReference>
<evidence type="ECO:0000313" key="2">
    <source>
        <dbReference type="Proteomes" id="UP000024635"/>
    </source>
</evidence>
<comment type="caution">
    <text evidence="1">The sequence shown here is derived from an EMBL/GenBank/DDBJ whole genome shotgun (WGS) entry which is preliminary data.</text>
</comment>
<keyword evidence="2" id="KW-1185">Reference proteome</keyword>
<accession>A0A016V1P7</accession>
<protein>
    <submittedName>
        <fullName evidence="1">Uncharacterized protein</fullName>
    </submittedName>
</protein>
<dbReference type="OrthoDB" id="10452268at2759"/>
<organism evidence="1 2">
    <name type="scientific">Ancylostoma ceylanicum</name>
    <dbReference type="NCBI Taxonomy" id="53326"/>
    <lineage>
        <taxon>Eukaryota</taxon>
        <taxon>Metazoa</taxon>
        <taxon>Ecdysozoa</taxon>
        <taxon>Nematoda</taxon>
        <taxon>Chromadorea</taxon>
        <taxon>Rhabditida</taxon>
        <taxon>Rhabditina</taxon>
        <taxon>Rhabditomorpha</taxon>
        <taxon>Strongyloidea</taxon>
        <taxon>Ancylostomatidae</taxon>
        <taxon>Ancylostomatinae</taxon>
        <taxon>Ancylostoma</taxon>
    </lineage>
</organism>
<name>A0A016V1P7_9BILA</name>
<proteinExistence type="predicted"/>
<dbReference type="AlphaFoldDB" id="A0A016V1P7"/>
<dbReference type="EMBL" id="JARK01001355">
    <property type="protein sequence ID" value="EYC21554.1"/>
    <property type="molecule type" value="Genomic_DNA"/>
</dbReference>
<reference evidence="2" key="1">
    <citation type="journal article" date="2015" name="Nat. Genet.">
        <title>The genome and transcriptome of the zoonotic hookworm Ancylostoma ceylanicum identify infection-specific gene families.</title>
        <authorList>
            <person name="Schwarz E.M."/>
            <person name="Hu Y."/>
            <person name="Antoshechkin I."/>
            <person name="Miller M.M."/>
            <person name="Sternberg P.W."/>
            <person name="Aroian R.V."/>
        </authorList>
    </citation>
    <scope>NUCLEOTIDE SEQUENCE</scope>
    <source>
        <strain evidence="2">HY135</strain>
    </source>
</reference>
<sequence length="72" mass="7988">MSIMDSDGLSTSEIMGDLSEAIDDRGVLGQWMKQPRQFGSNSVELMLCKHFLAPSFRTKTALLTENPPIICK</sequence>
<gene>
    <name evidence="1" type="primary">Acey_s0019.g3895</name>
    <name evidence="1" type="ORF">Y032_0019g3895</name>
</gene>